<dbReference type="PROSITE" id="PS51355">
    <property type="entry name" value="GLUTATHIONE_PEROXID_3"/>
    <property type="match status" value="1"/>
</dbReference>
<comment type="similarity">
    <text evidence="1 5">Belongs to the glutathione peroxidase family.</text>
</comment>
<evidence type="ECO:0000313" key="6">
    <source>
        <dbReference type="EMBL" id="KFA88022.1"/>
    </source>
</evidence>
<feature type="active site" evidence="4">
    <location>
        <position position="37"/>
    </location>
</feature>
<dbReference type="PIRSF" id="PIRSF000303">
    <property type="entry name" value="Glutathion_perox"/>
    <property type="match status" value="1"/>
</dbReference>
<dbReference type="Gene3D" id="3.40.30.10">
    <property type="entry name" value="Glutaredoxin"/>
    <property type="match status" value="1"/>
</dbReference>
<dbReference type="InterPro" id="IPR036249">
    <property type="entry name" value="Thioredoxin-like_sf"/>
</dbReference>
<evidence type="ECO:0000256" key="1">
    <source>
        <dbReference type="ARBA" id="ARBA00006926"/>
    </source>
</evidence>
<organism evidence="6 7">
    <name type="scientific">Archangium violaceum Cb vi76</name>
    <dbReference type="NCBI Taxonomy" id="1406225"/>
    <lineage>
        <taxon>Bacteria</taxon>
        <taxon>Pseudomonadati</taxon>
        <taxon>Myxococcota</taxon>
        <taxon>Myxococcia</taxon>
        <taxon>Myxococcales</taxon>
        <taxon>Cystobacterineae</taxon>
        <taxon>Archangiaceae</taxon>
        <taxon>Archangium</taxon>
    </lineage>
</organism>
<dbReference type="EMBL" id="JPMI01000306">
    <property type="protein sequence ID" value="KFA88022.1"/>
    <property type="molecule type" value="Genomic_DNA"/>
</dbReference>
<proteinExistence type="inferred from homology"/>
<dbReference type="InterPro" id="IPR000889">
    <property type="entry name" value="Glutathione_peroxidase"/>
</dbReference>
<gene>
    <name evidence="6" type="ORF">Q664_43985</name>
</gene>
<comment type="caution">
    <text evidence="6">The sequence shown here is derived from an EMBL/GenBank/DDBJ whole genome shotgun (WGS) entry which is preliminary data.</text>
</comment>
<dbReference type="Proteomes" id="UP000028547">
    <property type="component" value="Unassembled WGS sequence"/>
</dbReference>
<dbReference type="GO" id="GO:0034599">
    <property type="term" value="P:cellular response to oxidative stress"/>
    <property type="evidence" value="ECO:0007669"/>
    <property type="project" value="TreeGrafter"/>
</dbReference>
<dbReference type="PANTHER" id="PTHR11592">
    <property type="entry name" value="GLUTATHIONE PEROXIDASE"/>
    <property type="match status" value="1"/>
</dbReference>
<dbReference type="RefSeq" id="WP_043410199.1">
    <property type="nucleotide sequence ID" value="NZ_JPMI01000306.1"/>
</dbReference>
<dbReference type="PRINTS" id="PR01011">
    <property type="entry name" value="GLUTPROXDASE"/>
</dbReference>
<reference evidence="6 7" key="1">
    <citation type="submission" date="2014-07" db="EMBL/GenBank/DDBJ databases">
        <title>Draft Genome Sequence of Gephyronic Acid Producer, Cystobacter violaceus Strain Cb vi76.</title>
        <authorList>
            <person name="Stevens D.C."/>
            <person name="Young J."/>
            <person name="Carmichael R."/>
            <person name="Tan J."/>
            <person name="Taylor R.E."/>
        </authorList>
    </citation>
    <scope>NUCLEOTIDE SEQUENCE [LARGE SCALE GENOMIC DNA]</scope>
    <source>
        <strain evidence="6 7">Cb vi76</strain>
    </source>
</reference>
<evidence type="ECO:0000256" key="3">
    <source>
        <dbReference type="ARBA" id="ARBA00023002"/>
    </source>
</evidence>
<dbReference type="Pfam" id="PF00255">
    <property type="entry name" value="GSHPx"/>
    <property type="match status" value="1"/>
</dbReference>
<evidence type="ECO:0000256" key="2">
    <source>
        <dbReference type="ARBA" id="ARBA00022559"/>
    </source>
</evidence>
<name>A0A084SHT7_9BACT</name>
<dbReference type="GO" id="GO:0004601">
    <property type="term" value="F:peroxidase activity"/>
    <property type="evidence" value="ECO:0007669"/>
    <property type="project" value="UniProtKB-KW"/>
</dbReference>
<sequence>MNEKIANLPLERIDGTKTSLADFKGKVLLVVNVASQCGLTPQYEGLEKLHKSYQTRGLVVMGFPANEFGAQEPGTNAEIQEFCRSKFGIDFPMFSKIVVKGEGQHALYQHLTETLPEARYPANSTMRARLEKYGMKQEKPNDILWNFEKFLINRQGDVVARFSPDTTPDDPTLNQAIEAELARA</sequence>
<dbReference type="PANTHER" id="PTHR11592:SF40">
    <property type="entry name" value="THIOREDOXIN_GLUTATHIONE PEROXIDASE BTUE"/>
    <property type="match status" value="1"/>
</dbReference>
<dbReference type="SUPFAM" id="SSF52833">
    <property type="entry name" value="Thioredoxin-like"/>
    <property type="match status" value="1"/>
</dbReference>
<keyword evidence="2 5" id="KW-0575">Peroxidase</keyword>
<dbReference type="PROSITE" id="PS00460">
    <property type="entry name" value="GLUTATHIONE_PEROXID_1"/>
    <property type="match status" value="1"/>
</dbReference>
<accession>A0A084SHT7</accession>
<dbReference type="FunFam" id="3.40.30.10:FF:000010">
    <property type="entry name" value="Glutathione peroxidase"/>
    <property type="match status" value="1"/>
</dbReference>
<dbReference type="CDD" id="cd00340">
    <property type="entry name" value="GSH_Peroxidase"/>
    <property type="match status" value="1"/>
</dbReference>
<evidence type="ECO:0000313" key="7">
    <source>
        <dbReference type="Proteomes" id="UP000028547"/>
    </source>
</evidence>
<dbReference type="InterPro" id="IPR029759">
    <property type="entry name" value="GPX_AS"/>
</dbReference>
<keyword evidence="3 5" id="KW-0560">Oxidoreductase</keyword>
<evidence type="ECO:0000256" key="5">
    <source>
        <dbReference type="RuleBase" id="RU000499"/>
    </source>
</evidence>
<evidence type="ECO:0000256" key="4">
    <source>
        <dbReference type="PIRSR" id="PIRSR000303-1"/>
    </source>
</evidence>
<protein>
    <recommendedName>
        <fullName evidence="5">Glutathione peroxidase</fullName>
    </recommendedName>
</protein>
<dbReference type="AlphaFoldDB" id="A0A084SHT7"/>